<feature type="signal peptide" evidence="11">
    <location>
        <begin position="1"/>
        <end position="23"/>
    </location>
</feature>
<dbReference type="CDD" id="cd00010">
    <property type="entry name" value="AAI_LTSS"/>
    <property type="match status" value="1"/>
</dbReference>
<evidence type="ECO:0000259" key="12">
    <source>
        <dbReference type="SMART" id="SM00499"/>
    </source>
</evidence>
<feature type="domain" description="Bifunctional inhibitor/plant lipid transfer protein/seed storage helical" evidence="12">
    <location>
        <begin position="28"/>
        <end position="105"/>
    </location>
</feature>
<dbReference type="InterPro" id="IPR000528">
    <property type="entry name" value="Plant_nsLTP"/>
</dbReference>
<dbReference type="Pfam" id="PF14368">
    <property type="entry name" value="LTP_2"/>
    <property type="match status" value="1"/>
</dbReference>
<evidence type="ECO:0000256" key="10">
    <source>
        <dbReference type="SAM" id="Phobius"/>
    </source>
</evidence>
<keyword evidence="3" id="KW-1003">Cell membrane</keyword>
<dbReference type="InParanoid" id="A0A7J7CXC8"/>
<accession>A0A7J7CXC8</accession>
<dbReference type="PRINTS" id="PR00382">
    <property type="entry name" value="LIPIDTRNSFER"/>
</dbReference>
<evidence type="ECO:0000313" key="14">
    <source>
        <dbReference type="Proteomes" id="UP000593562"/>
    </source>
</evidence>
<dbReference type="InterPro" id="IPR036312">
    <property type="entry name" value="Bifun_inhib/LTP/seed_sf"/>
</dbReference>
<evidence type="ECO:0000256" key="3">
    <source>
        <dbReference type="ARBA" id="ARBA00022475"/>
    </source>
</evidence>
<keyword evidence="7" id="KW-0325">Glycoprotein</keyword>
<proteinExistence type="inferred from homology"/>
<sequence length="163" mass="16449">MAAQARMALILVVVTMMWAGAVAQSSSCTNVLISMSPCLNYITGNSSTPSSQCCAQLSNVVSSSPQCLCEVLKGGGSSLGINVNQTQALALPAACNVQTPPISQCDAVSPAGTQSTPGTPSDTGSKTVPATQDGSSAGSSINLSISLLFFLLLASYGSVFTDY</sequence>
<evidence type="ECO:0000256" key="4">
    <source>
        <dbReference type="ARBA" id="ARBA00022622"/>
    </source>
</evidence>
<evidence type="ECO:0000256" key="8">
    <source>
        <dbReference type="ARBA" id="ARBA00023288"/>
    </source>
</evidence>
<dbReference type="PANTHER" id="PTHR33044">
    <property type="entry name" value="BIFUNCTIONAL INHIBITOR/LIPID-TRANSFER PROTEIN/SEED STORAGE 2S ALBUMIN SUPERFAMILY PROTEIN-RELATED"/>
    <property type="match status" value="1"/>
</dbReference>
<evidence type="ECO:0000256" key="5">
    <source>
        <dbReference type="ARBA" id="ARBA00022729"/>
    </source>
</evidence>
<dbReference type="InterPro" id="IPR016140">
    <property type="entry name" value="Bifunc_inhib/LTP/seed_store"/>
</dbReference>
<dbReference type="AlphaFoldDB" id="A0A7J7CXC8"/>
<dbReference type="OrthoDB" id="911994at2759"/>
<feature type="chain" id="PRO_5029692722" evidence="11">
    <location>
        <begin position="24"/>
        <end position="163"/>
    </location>
</feature>
<organism evidence="13 14">
    <name type="scientific">Tripterygium wilfordii</name>
    <name type="common">Thunder God vine</name>
    <dbReference type="NCBI Taxonomy" id="458696"/>
    <lineage>
        <taxon>Eukaryota</taxon>
        <taxon>Viridiplantae</taxon>
        <taxon>Streptophyta</taxon>
        <taxon>Embryophyta</taxon>
        <taxon>Tracheophyta</taxon>
        <taxon>Spermatophyta</taxon>
        <taxon>Magnoliopsida</taxon>
        <taxon>eudicotyledons</taxon>
        <taxon>Gunneridae</taxon>
        <taxon>Pentapetalae</taxon>
        <taxon>rosids</taxon>
        <taxon>fabids</taxon>
        <taxon>Celastrales</taxon>
        <taxon>Celastraceae</taxon>
        <taxon>Tripterygium</taxon>
    </lineage>
</organism>
<evidence type="ECO:0000313" key="13">
    <source>
        <dbReference type="EMBL" id="KAF5738648.1"/>
    </source>
</evidence>
<keyword evidence="10" id="KW-0812">Transmembrane</keyword>
<dbReference type="GO" id="GO:0008289">
    <property type="term" value="F:lipid binding"/>
    <property type="evidence" value="ECO:0007669"/>
    <property type="project" value="InterPro"/>
</dbReference>
<evidence type="ECO:0000256" key="1">
    <source>
        <dbReference type="ARBA" id="ARBA00004609"/>
    </source>
</evidence>
<protein>
    <submittedName>
        <fullName evidence="13">Non-specific lipid-transfer protein-like protein</fullName>
    </submittedName>
</protein>
<evidence type="ECO:0000256" key="11">
    <source>
        <dbReference type="SAM" id="SignalP"/>
    </source>
</evidence>
<keyword evidence="6" id="KW-1015">Disulfide bond</keyword>
<dbReference type="GO" id="GO:0098552">
    <property type="term" value="C:side of membrane"/>
    <property type="evidence" value="ECO:0007669"/>
    <property type="project" value="UniProtKB-KW"/>
</dbReference>
<dbReference type="Gene3D" id="1.10.110.10">
    <property type="entry name" value="Plant lipid-transfer and hydrophobic proteins"/>
    <property type="match status" value="1"/>
</dbReference>
<keyword evidence="14" id="KW-1185">Reference proteome</keyword>
<feature type="transmembrane region" description="Helical" evidence="10">
    <location>
        <begin position="141"/>
        <end position="160"/>
    </location>
</feature>
<reference evidence="13 14" key="1">
    <citation type="journal article" date="2020" name="Nat. Commun.">
        <title>Genome of Tripterygium wilfordii and identification of cytochrome P450 involved in triptolide biosynthesis.</title>
        <authorList>
            <person name="Tu L."/>
            <person name="Su P."/>
            <person name="Zhang Z."/>
            <person name="Gao L."/>
            <person name="Wang J."/>
            <person name="Hu T."/>
            <person name="Zhou J."/>
            <person name="Zhang Y."/>
            <person name="Zhao Y."/>
            <person name="Liu Y."/>
            <person name="Song Y."/>
            <person name="Tong Y."/>
            <person name="Lu Y."/>
            <person name="Yang J."/>
            <person name="Xu C."/>
            <person name="Jia M."/>
            <person name="Peters R.J."/>
            <person name="Huang L."/>
            <person name="Gao W."/>
        </authorList>
    </citation>
    <scope>NUCLEOTIDE SEQUENCE [LARGE SCALE GENOMIC DNA]</scope>
    <source>
        <strain evidence="14">cv. XIE 37</strain>
        <tissue evidence="13">Leaf</tissue>
    </source>
</reference>
<dbReference type="GO" id="GO:0006869">
    <property type="term" value="P:lipid transport"/>
    <property type="evidence" value="ECO:0007669"/>
    <property type="project" value="InterPro"/>
</dbReference>
<dbReference type="Proteomes" id="UP000593562">
    <property type="component" value="Unassembled WGS sequence"/>
</dbReference>
<dbReference type="SUPFAM" id="SSF47699">
    <property type="entry name" value="Bifunctional inhibitor/lipid-transfer protein/seed storage 2S albumin"/>
    <property type="match status" value="1"/>
</dbReference>
<dbReference type="EMBL" id="JAAARO010000013">
    <property type="protein sequence ID" value="KAF5738648.1"/>
    <property type="molecule type" value="Genomic_DNA"/>
</dbReference>
<comment type="similarity">
    <text evidence="2">Belongs to the plant LTP family.</text>
</comment>
<keyword evidence="5 11" id="KW-0732">Signal</keyword>
<keyword evidence="8" id="KW-0449">Lipoprotein</keyword>
<comment type="subcellular location">
    <subcellularLocation>
        <location evidence="1">Cell membrane</location>
        <topology evidence="1">Lipid-anchor</topology>
        <topology evidence="1">GPI-anchor</topology>
    </subcellularLocation>
</comment>
<dbReference type="InterPro" id="IPR043325">
    <property type="entry name" value="LTSS"/>
</dbReference>
<feature type="compositionally biased region" description="Polar residues" evidence="9">
    <location>
        <begin position="111"/>
        <end position="133"/>
    </location>
</feature>
<comment type="caution">
    <text evidence="13">The sequence shown here is derived from an EMBL/GenBank/DDBJ whole genome shotgun (WGS) entry which is preliminary data.</text>
</comment>
<evidence type="ECO:0000256" key="6">
    <source>
        <dbReference type="ARBA" id="ARBA00023157"/>
    </source>
</evidence>
<name>A0A7J7CXC8_TRIWF</name>
<gene>
    <name evidence="13" type="ORF">HS088_TW13G01549</name>
</gene>
<evidence type="ECO:0000256" key="7">
    <source>
        <dbReference type="ARBA" id="ARBA00023180"/>
    </source>
</evidence>
<evidence type="ECO:0000256" key="2">
    <source>
        <dbReference type="ARBA" id="ARBA00009748"/>
    </source>
</evidence>
<keyword evidence="10" id="KW-1133">Transmembrane helix</keyword>
<evidence type="ECO:0000256" key="9">
    <source>
        <dbReference type="SAM" id="MobiDB-lite"/>
    </source>
</evidence>
<dbReference type="SMART" id="SM00499">
    <property type="entry name" value="AAI"/>
    <property type="match status" value="1"/>
</dbReference>
<feature type="region of interest" description="Disordered" evidence="9">
    <location>
        <begin position="106"/>
        <end position="133"/>
    </location>
</feature>
<dbReference type="GO" id="GO:0005886">
    <property type="term" value="C:plasma membrane"/>
    <property type="evidence" value="ECO:0007669"/>
    <property type="project" value="UniProtKB-SubCell"/>
</dbReference>
<keyword evidence="10" id="KW-0472">Membrane</keyword>
<dbReference type="FunFam" id="1.10.110.10:FF:000001">
    <property type="entry name" value="Bifunctional inhibitor/lipid-transfer protein/seed storage 2S albumin superfamily protein"/>
    <property type="match status" value="1"/>
</dbReference>
<keyword evidence="4" id="KW-0336">GPI-anchor</keyword>